<feature type="region of interest" description="Disordered" evidence="1">
    <location>
        <begin position="1"/>
        <end position="232"/>
    </location>
</feature>
<accession>A0A369JFS6</accession>
<sequence length="336" mass="35985">MPPSLRSSAPNTPTARSTGGNDPSTLTPRKTPTCTKCKRPRAGHPRSGCPYVDSPSKDNNVSNATAGEKNLTDALGSMQLRSPTRERDEETKAFIRNRRRSSHQVAPTQTLLSLSSESQEIVERLLQPGMFDDDTDEDNNAGSSEGKTKTKVVQWQETLLAATPAKPKPRVKMPGSLSTPSPDSSHGSADLSANKKKKEASPALEVSTSAAVERDATPPPARHPQPLARSMSVEQRDLFISTLTQSSDATVYMVPAHDIHDIHAHASRIGFHARIVPKHDDRDSQALLVLGHNEAAVKRLFKKVEAQRKKSSPGFSAAAGGAVVGAVGAWAGLAFT</sequence>
<proteinExistence type="predicted"/>
<evidence type="ECO:0000256" key="1">
    <source>
        <dbReference type="SAM" id="MobiDB-lite"/>
    </source>
</evidence>
<feature type="compositionally biased region" description="Basic and acidic residues" evidence="1">
    <location>
        <begin position="83"/>
        <end position="93"/>
    </location>
</feature>
<feature type="compositionally biased region" description="Polar residues" evidence="1">
    <location>
        <begin position="1"/>
        <end position="26"/>
    </location>
</feature>
<reference evidence="2" key="1">
    <citation type="submission" date="2018-04" db="EMBL/GenBank/DDBJ databases">
        <title>Whole genome sequencing of Hypsizygus marmoreus.</title>
        <authorList>
            <person name="Choi I.-G."/>
            <person name="Min B."/>
            <person name="Kim J.-G."/>
            <person name="Kim S."/>
            <person name="Oh Y.-L."/>
            <person name="Kong W.-S."/>
            <person name="Park H."/>
            <person name="Jeong J."/>
            <person name="Song E.-S."/>
        </authorList>
    </citation>
    <scope>NUCLEOTIDE SEQUENCE [LARGE SCALE GENOMIC DNA]</scope>
    <source>
        <strain evidence="2">51987-8</strain>
    </source>
</reference>
<keyword evidence="3" id="KW-1185">Reference proteome</keyword>
<dbReference type="Proteomes" id="UP000076154">
    <property type="component" value="Unassembled WGS sequence"/>
</dbReference>
<dbReference type="InParanoid" id="A0A369JFS6"/>
<feature type="compositionally biased region" description="Polar residues" evidence="1">
    <location>
        <begin position="140"/>
        <end position="157"/>
    </location>
</feature>
<evidence type="ECO:0000313" key="3">
    <source>
        <dbReference type="Proteomes" id="UP000076154"/>
    </source>
</evidence>
<feature type="compositionally biased region" description="Polar residues" evidence="1">
    <location>
        <begin position="176"/>
        <end position="187"/>
    </location>
</feature>
<feature type="compositionally biased region" description="Low complexity" evidence="1">
    <location>
        <begin position="108"/>
        <end position="119"/>
    </location>
</feature>
<organism evidence="2 3">
    <name type="scientific">Hypsizygus marmoreus</name>
    <name type="common">White beech mushroom</name>
    <name type="synonym">Agaricus marmoreus</name>
    <dbReference type="NCBI Taxonomy" id="39966"/>
    <lineage>
        <taxon>Eukaryota</taxon>
        <taxon>Fungi</taxon>
        <taxon>Dikarya</taxon>
        <taxon>Basidiomycota</taxon>
        <taxon>Agaricomycotina</taxon>
        <taxon>Agaricomycetes</taxon>
        <taxon>Agaricomycetidae</taxon>
        <taxon>Agaricales</taxon>
        <taxon>Tricholomatineae</taxon>
        <taxon>Lyophyllaceae</taxon>
        <taxon>Hypsizygus</taxon>
    </lineage>
</organism>
<protein>
    <submittedName>
        <fullName evidence="2">Uncharacterized protein</fullName>
    </submittedName>
</protein>
<name>A0A369JFS6_HYPMA</name>
<comment type="caution">
    <text evidence="2">The sequence shown here is derived from an EMBL/GenBank/DDBJ whole genome shotgun (WGS) entry which is preliminary data.</text>
</comment>
<dbReference type="EMBL" id="LUEZ02000071">
    <property type="protein sequence ID" value="RDB20152.1"/>
    <property type="molecule type" value="Genomic_DNA"/>
</dbReference>
<evidence type="ECO:0000313" key="2">
    <source>
        <dbReference type="EMBL" id="RDB20152.1"/>
    </source>
</evidence>
<dbReference type="AlphaFoldDB" id="A0A369JFS6"/>
<dbReference type="OrthoDB" id="3263613at2759"/>
<gene>
    <name evidence="2" type="ORF">Hypma_012915</name>
</gene>